<evidence type="ECO:0000256" key="1">
    <source>
        <dbReference type="SAM" id="SignalP"/>
    </source>
</evidence>
<evidence type="ECO:0000313" key="3">
    <source>
        <dbReference type="Proteomes" id="UP001431217"/>
    </source>
</evidence>
<evidence type="ECO:0000313" key="2">
    <source>
        <dbReference type="EMBL" id="MCL1634092.1"/>
    </source>
</evidence>
<sequence>MKLLFSLPLLLGLAGSVHAQNASECPRLPTVQLSWEQRDRGDTLLCRAIREDGSEAFGVSITPDAPYELRRSNRLGPGTVGEQSVYWYRGELATQPGVQVRETMFELADGRSVHIWLQAGSDAELTQLIGTVQAVRFDANMLSSK</sequence>
<name>A0ABT0MGU6_9GAMM</name>
<keyword evidence="1" id="KW-0732">Signal</keyword>
<dbReference type="Proteomes" id="UP001431217">
    <property type="component" value="Unassembled WGS sequence"/>
</dbReference>
<reference evidence="2 3" key="1">
    <citation type="submission" date="2022-05" db="EMBL/GenBank/DDBJ databases">
        <title>Luteimonas sp. SX5, whole genome shotgun sequencing project.</title>
        <authorList>
            <person name="Zhao G."/>
            <person name="Shen L."/>
        </authorList>
    </citation>
    <scope>NUCLEOTIDE SEQUENCE [LARGE SCALE GENOMIC DNA]</scope>
    <source>
        <strain evidence="2 3">SX5</strain>
    </source>
</reference>
<feature type="chain" id="PRO_5046270027" evidence="1">
    <location>
        <begin position="20"/>
        <end position="145"/>
    </location>
</feature>
<gene>
    <name evidence="2" type="ORF">M2650_05530</name>
</gene>
<dbReference type="RefSeq" id="WP_249472263.1">
    <property type="nucleotide sequence ID" value="NZ_JAMBEP010000001.1"/>
</dbReference>
<feature type="signal peptide" evidence="1">
    <location>
        <begin position="1"/>
        <end position="19"/>
    </location>
</feature>
<organism evidence="2 3">
    <name type="scientific">Luteimonas galliterrae</name>
    <dbReference type="NCBI Taxonomy" id="2940486"/>
    <lineage>
        <taxon>Bacteria</taxon>
        <taxon>Pseudomonadati</taxon>
        <taxon>Pseudomonadota</taxon>
        <taxon>Gammaproteobacteria</taxon>
        <taxon>Lysobacterales</taxon>
        <taxon>Lysobacteraceae</taxon>
        <taxon>Luteimonas</taxon>
    </lineage>
</organism>
<protein>
    <submittedName>
        <fullName evidence="2">Uncharacterized protein</fullName>
    </submittedName>
</protein>
<accession>A0ABT0MGU6</accession>
<comment type="caution">
    <text evidence="2">The sequence shown here is derived from an EMBL/GenBank/DDBJ whole genome shotgun (WGS) entry which is preliminary data.</text>
</comment>
<keyword evidence="3" id="KW-1185">Reference proteome</keyword>
<dbReference type="EMBL" id="JAMBEP010000001">
    <property type="protein sequence ID" value="MCL1634092.1"/>
    <property type="molecule type" value="Genomic_DNA"/>
</dbReference>
<proteinExistence type="predicted"/>